<sequence>MKYNFDEIIDRQGTNALMRMDFVTTFFMQTIQCIFYSAVPYRSEWRYGTDAHKVMLIDVGHVVQNLYLSSHAIGCGTCAVAAFDQAKADRLL</sequence>
<comment type="caution">
    <text evidence="2">The sequence shown here is derived from an EMBL/GenBank/DDBJ whole genome shotgun (WGS) entry which is preliminary data.</text>
</comment>
<evidence type="ECO:0000259" key="1">
    <source>
        <dbReference type="Pfam" id="PF00881"/>
    </source>
</evidence>
<dbReference type="InterPro" id="IPR029479">
    <property type="entry name" value="Nitroreductase"/>
</dbReference>
<dbReference type="PATRIC" id="fig|36849.3.peg.1195"/>
<dbReference type="Gene3D" id="3.40.109.10">
    <property type="entry name" value="NADH Oxidase"/>
    <property type="match status" value="1"/>
</dbReference>
<dbReference type="STRING" id="36849.OXPF_11190"/>
<keyword evidence="3" id="KW-1185">Reference proteome</keyword>
<dbReference type="EMBL" id="LKET01000026">
    <property type="protein sequence ID" value="KPU45228.1"/>
    <property type="molecule type" value="Genomic_DNA"/>
</dbReference>
<evidence type="ECO:0000313" key="2">
    <source>
        <dbReference type="EMBL" id="KPU45228.1"/>
    </source>
</evidence>
<protein>
    <submittedName>
        <fullName evidence="2">Nitroreductase family protein</fullName>
    </submittedName>
</protein>
<proteinExistence type="predicted"/>
<dbReference type="GO" id="GO:0016491">
    <property type="term" value="F:oxidoreductase activity"/>
    <property type="evidence" value="ECO:0007669"/>
    <property type="project" value="InterPro"/>
</dbReference>
<name>A0A0P8WRK4_9CLOT</name>
<organism evidence="2 3">
    <name type="scientific">Oxobacter pfennigii</name>
    <dbReference type="NCBI Taxonomy" id="36849"/>
    <lineage>
        <taxon>Bacteria</taxon>
        <taxon>Bacillati</taxon>
        <taxon>Bacillota</taxon>
        <taxon>Clostridia</taxon>
        <taxon>Eubacteriales</taxon>
        <taxon>Clostridiaceae</taxon>
        <taxon>Oxobacter</taxon>
    </lineage>
</organism>
<dbReference type="SUPFAM" id="SSF55469">
    <property type="entry name" value="FMN-dependent nitroreductase-like"/>
    <property type="match status" value="1"/>
</dbReference>
<dbReference type="PANTHER" id="PTHR43745:SF2">
    <property type="entry name" value="NITROREDUCTASE MJ1384-RELATED"/>
    <property type="match status" value="1"/>
</dbReference>
<dbReference type="InterPro" id="IPR052544">
    <property type="entry name" value="Bacteriocin_Proc_Enz"/>
</dbReference>
<dbReference type="InterPro" id="IPR000415">
    <property type="entry name" value="Nitroreductase-like"/>
</dbReference>
<dbReference type="Proteomes" id="UP000050326">
    <property type="component" value="Unassembled WGS sequence"/>
</dbReference>
<dbReference type="PANTHER" id="PTHR43745">
    <property type="entry name" value="NITROREDUCTASE MJ1384-RELATED"/>
    <property type="match status" value="1"/>
</dbReference>
<dbReference type="AlphaFoldDB" id="A0A0P8WRK4"/>
<reference evidence="2 3" key="1">
    <citation type="submission" date="2015-09" db="EMBL/GenBank/DDBJ databases">
        <title>Genome sequence of Oxobacter pfennigii DSM 3222.</title>
        <authorList>
            <person name="Poehlein A."/>
            <person name="Bengelsdorf F.R."/>
            <person name="Schiel-Bengelsdorf B."/>
            <person name="Duerre P."/>
            <person name="Daniel R."/>
        </authorList>
    </citation>
    <scope>NUCLEOTIDE SEQUENCE [LARGE SCALE GENOMIC DNA]</scope>
    <source>
        <strain evidence="2 3">DSM 3222</strain>
    </source>
</reference>
<feature type="domain" description="Nitroreductase" evidence="1">
    <location>
        <begin position="23"/>
        <end position="92"/>
    </location>
</feature>
<dbReference type="OrthoDB" id="9801593at2"/>
<evidence type="ECO:0000313" key="3">
    <source>
        <dbReference type="Proteomes" id="UP000050326"/>
    </source>
</evidence>
<dbReference type="RefSeq" id="WP_054874223.1">
    <property type="nucleotide sequence ID" value="NZ_LKET01000026.1"/>
</dbReference>
<dbReference type="Pfam" id="PF00881">
    <property type="entry name" value="Nitroreductase"/>
    <property type="match status" value="1"/>
</dbReference>
<gene>
    <name evidence="2" type="ORF">OXPF_11190</name>
</gene>
<accession>A0A0P8WRK4</accession>